<name>A0AB34HKR0_ESCRO</name>
<proteinExistence type="predicted"/>
<comment type="caution">
    <text evidence="1">The sequence shown here is derived from an EMBL/GenBank/DDBJ whole genome shotgun (WGS) entry which is preliminary data.</text>
</comment>
<sequence length="80" mass="8882">MAQALSFSLCSELVDGEDGGFRIRLAEKEGYRLRYLCTAAGVQDPDSRRRVRSASRVSGLCDMEWLVVVLGEDGDDDDPR</sequence>
<reference evidence="1 2" key="1">
    <citation type="submission" date="2022-11" db="EMBL/GenBank/DDBJ databases">
        <title>Whole genome sequence of Eschrichtius robustus ER-17-0199.</title>
        <authorList>
            <person name="Bruniche-Olsen A."/>
            <person name="Black A.N."/>
            <person name="Fields C.J."/>
            <person name="Walden K."/>
            <person name="Dewoody J.A."/>
        </authorList>
    </citation>
    <scope>NUCLEOTIDE SEQUENCE [LARGE SCALE GENOMIC DNA]</scope>
    <source>
        <strain evidence="1">ER-17-0199</strain>
        <tissue evidence="1">Blubber</tissue>
    </source>
</reference>
<organism evidence="1 2">
    <name type="scientific">Eschrichtius robustus</name>
    <name type="common">California gray whale</name>
    <name type="synonym">Eschrichtius gibbosus</name>
    <dbReference type="NCBI Taxonomy" id="9764"/>
    <lineage>
        <taxon>Eukaryota</taxon>
        <taxon>Metazoa</taxon>
        <taxon>Chordata</taxon>
        <taxon>Craniata</taxon>
        <taxon>Vertebrata</taxon>
        <taxon>Euteleostomi</taxon>
        <taxon>Mammalia</taxon>
        <taxon>Eutheria</taxon>
        <taxon>Laurasiatheria</taxon>
        <taxon>Artiodactyla</taxon>
        <taxon>Whippomorpha</taxon>
        <taxon>Cetacea</taxon>
        <taxon>Mysticeti</taxon>
        <taxon>Eschrichtiidae</taxon>
        <taxon>Eschrichtius</taxon>
    </lineage>
</organism>
<protein>
    <submittedName>
        <fullName evidence="1">Uncharacterized protein</fullName>
    </submittedName>
</protein>
<evidence type="ECO:0000313" key="2">
    <source>
        <dbReference type="Proteomes" id="UP001159641"/>
    </source>
</evidence>
<evidence type="ECO:0000313" key="1">
    <source>
        <dbReference type="EMBL" id="KAJ8792074.1"/>
    </source>
</evidence>
<gene>
    <name evidence="1" type="ORF">J1605_020133</name>
</gene>
<dbReference type="EMBL" id="JAIQCJ010001151">
    <property type="protein sequence ID" value="KAJ8792074.1"/>
    <property type="molecule type" value="Genomic_DNA"/>
</dbReference>
<accession>A0AB34HKR0</accession>
<keyword evidence="2" id="KW-1185">Reference proteome</keyword>
<dbReference type="Proteomes" id="UP001159641">
    <property type="component" value="Unassembled WGS sequence"/>
</dbReference>
<dbReference type="AlphaFoldDB" id="A0AB34HKR0"/>